<reference evidence="1" key="1">
    <citation type="submission" date="2022-02" db="EMBL/GenBank/DDBJ databases">
        <title>Polaribacter sp. MSW13, isolated from seawater.</title>
        <authorList>
            <person name="Kristyanto S."/>
            <person name="Jung J."/>
            <person name="Jeon C.O."/>
        </authorList>
    </citation>
    <scope>NUCLEOTIDE SEQUENCE</scope>
    <source>
        <strain evidence="1">MSW13</strain>
    </source>
</reference>
<sequence>MQSNNIYKNDSENQIIQKRSLEELNMWISQVNYILEESNTLAKIASDKLKNKDLRDQFLMIIEKNAGILSAFLTYKNTTDNFMECIDLDCDLFYYNEHEKIRNLYTEYLNNYRSVKKKFFKSLLIHN</sequence>
<accession>A0A9X1VNW4</accession>
<organism evidence="1 2">
    <name type="scientific">Polaribacter marinus</name>
    <dbReference type="NCBI Taxonomy" id="2916838"/>
    <lineage>
        <taxon>Bacteria</taxon>
        <taxon>Pseudomonadati</taxon>
        <taxon>Bacteroidota</taxon>
        <taxon>Flavobacteriia</taxon>
        <taxon>Flavobacteriales</taxon>
        <taxon>Flavobacteriaceae</taxon>
    </lineage>
</organism>
<name>A0A9X1VNW4_9FLAO</name>
<keyword evidence="2" id="KW-1185">Reference proteome</keyword>
<evidence type="ECO:0000313" key="1">
    <source>
        <dbReference type="EMBL" id="MCI2229652.1"/>
    </source>
</evidence>
<gene>
    <name evidence="1" type="ORF">MC378_10790</name>
</gene>
<dbReference type="EMBL" id="JAKQYM010000007">
    <property type="protein sequence ID" value="MCI2229652.1"/>
    <property type="molecule type" value="Genomic_DNA"/>
</dbReference>
<evidence type="ECO:0000313" key="2">
    <source>
        <dbReference type="Proteomes" id="UP001139369"/>
    </source>
</evidence>
<comment type="caution">
    <text evidence="1">The sequence shown here is derived from an EMBL/GenBank/DDBJ whole genome shotgun (WGS) entry which is preliminary data.</text>
</comment>
<dbReference type="AlphaFoldDB" id="A0A9X1VNW4"/>
<protein>
    <submittedName>
        <fullName evidence="1">Uncharacterized protein</fullName>
    </submittedName>
</protein>
<proteinExistence type="predicted"/>
<dbReference type="RefSeq" id="WP_242178777.1">
    <property type="nucleotide sequence ID" value="NZ_JAKQYM010000007.1"/>
</dbReference>
<dbReference type="Proteomes" id="UP001139369">
    <property type="component" value="Unassembled WGS sequence"/>
</dbReference>